<keyword evidence="1" id="KW-0472">Membrane</keyword>
<protein>
    <recommendedName>
        <fullName evidence="4">DUF2489 domain-containing protein</fullName>
    </recommendedName>
</protein>
<dbReference type="OrthoDB" id="6266000at2"/>
<proteinExistence type="predicted"/>
<dbReference type="RefSeq" id="WP_142941804.1">
    <property type="nucleotide sequence ID" value="NZ_VIKR01000002.1"/>
</dbReference>
<keyword evidence="3" id="KW-1185">Reference proteome</keyword>
<keyword evidence="1" id="KW-0812">Transmembrane</keyword>
<reference evidence="2 3" key="1">
    <citation type="submission" date="2019-06" db="EMBL/GenBank/DDBJ databases">
        <title>Draft genome of Aliikangiella marina GYP-15.</title>
        <authorList>
            <person name="Wang G."/>
        </authorList>
    </citation>
    <scope>NUCLEOTIDE SEQUENCE [LARGE SCALE GENOMIC DNA]</scope>
    <source>
        <strain evidence="2 3">GYP-15</strain>
    </source>
</reference>
<keyword evidence="1" id="KW-1133">Transmembrane helix</keyword>
<evidence type="ECO:0000256" key="1">
    <source>
        <dbReference type="SAM" id="Phobius"/>
    </source>
</evidence>
<sequence>MAINLKLQFEKNLLAIISLAVAIVALSYNSWRNELSEDNRNIREAGFEVMREAAKLQAYIDTKTYTDKDNSDEAIAGWVSINLIVSLSELISVDIQSEAINLKTVWTENWSGLNEDKAANQKITQANNQLVSAVRTHLARLK</sequence>
<name>A0A545TD90_9GAMM</name>
<dbReference type="AlphaFoldDB" id="A0A545TD90"/>
<accession>A0A545TD90</accession>
<gene>
    <name evidence="2" type="ORF">FLL45_09620</name>
</gene>
<dbReference type="EMBL" id="VIKR01000002">
    <property type="protein sequence ID" value="TQV75187.1"/>
    <property type="molecule type" value="Genomic_DNA"/>
</dbReference>
<feature type="transmembrane region" description="Helical" evidence="1">
    <location>
        <begin position="12"/>
        <end position="31"/>
    </location>
</feature>
<evidence type="ECO:0000313" key="3">
    <source>
        <dbReference type="Proteomes" id="UP000317839"/>
    </source>
</evidence>
<organism evidence="2 3">
    <name type="scientific">Aliikangiella marina</name>
    <dbReference type="NCBI Taxonomy" id="1712262"/>
    <lineage>
        <taxon>Bacteria</taxon>
        <taxon>Pseudomonadati</taxon>
        <taxon>Pseudomonadota</taxon>
        <taxon>Gammaproteobacteria</taxon>
        <taxon>Oceanospirillales</taxon>
        <taxon>Pleioneaceae</taxon>
        <taxon>Aliikangiella</taxon>
    </lineage>
</organism>
<comment type="caution">
    <text evidence="2">The sequence shown here is derived from an EMBL/GenBank/DDBJ whole genome shotgun (WGS) entry which is preliminary data.</text>
</comment>
<evidence type="ECO:0008006" key="4">
    <source>
        <dbReference type="Google" id="ProtNLM"/>
    </source>
</evidence>
<evidence type="ECO:0000313" key="2">
    <source>
        <dbReference type="EMBL" id="TQV75187.1"/>
    </source>
</evidence>
<dbReference type="Proteomes" id="UP000317839">
    <property type="component" value="Unassembled WGS sequence"/>
</dbReference>